<dbReference type="InterPro" id="IPR050742">
    <property type="entry name" value="Helicase_Restrict-Modif_Enz"/>
</dbReference>
<dbReference type="PANTHER" id="PTHR47396:SF1">
    <property type="entry name" value="ATP-DEPENDENT HELICASE IRC3-RELATED"/>
    <property type="match status" value="1"/>
</dbReference>
<dbReference type="Proteomes" id="UP000284333">
    <property type="component" value="Unassembled WGS sequence"/>
</dbReference>
<dbReference type="PANTHER" id="PTHR47396">
    <property type="entry name" value="TYPE I RESTRICTION ENZYME ECOKI R PROTEIN"/>
    <property type="match status" value="1"/>
</dbReference>
<protein>
    <submittedName>
        <fullName evidence="3">DEAD/DEAH box helicase</fullName>
    </submittedName>
</protein>
<keyword evidence="3" id="KW-0067">ATP-binding</keyword>
<evidence type="ECO:0000259" key="2">
    <source>
        <dbReference type="PROSITE" id="PS51194"/>
    </source>
</evidence>
<gene>
    <name evidence="3" type="ORF">EF834_00465</name>
</gene>
<evidence type="ECO:0000313" key="4">
    <source>
        <dbReference type="Proteomes" id="UP000284333"/>
    </source>
</evidence>
<dbReference type="Pfam" id="PF00271">
    <property type="entry name" value="Helicase_C"/>
    <property type="match status" value="1"/>
</dbReference>
<keyword evidence="3" id="KW-0378">Hydrolase</keyword>
<dbReference type="SMART" id="SM00487">
    <property type="entry name" value="DEXDc"/>
    <property type="match status" value="1"/>
</dbReference>
<sequence length="539" mass="59884">MNFNTLMARADEETLRDLVGPDVTRLLIRLDPDLAKPSKLRELLKLQRTPSDLIRDPKARTALFRMLSPNQAEALVKGLGLGSRNGSRDPYELLTSLKLRKGSTQEAKLHRLLGVSVDEEVSRNEILPDKPAEPRYPLFHHQRVATSEVVDALRDGPGRAILHMPTGSGKTRTAMNVVCDYLRAGEPRMAVWLAYSEELCEQAASEFERAWGALGNRTLKVFRFWGSNPIEIDNARDGLVVCGLDKMYNSIRSNYQTWSRLADRSRLVIIDEAHQALAPTYKDVLELLVDRHAETCLLGLTATPGRTWNDLDEDRKLSNFFANKKVTLKVADYANPVDYLIDEGYLARTEYESLTYSGDVNVGPKDFRQIEQATDIPTEVLEQLAGDDTRNLLIVTRVESLIRTHSRVIVFATTAQHSNILATVLAARGIRASSVTSKTSPSERQRLIAAFRSDAEEPQVLCNYGVLTTGFDAPRTSAAIIARPTKSLVLYSQMVGRATRGVQAGGNKEALVVTIVDTSLPGFGGMSEAFTNWEDVWDA</sequence>
<dbReference type="Pfam" id="PF04851">
    <property type="entry name" value="ResIII"/>
    <property type="match status" value="1"/>
</dbReference>
<keyword evidence="3" id="KW-0347">Helicase</keyword>
<evidence type="ECO:0000313" key="3">
    <source>
        <dbReference type="EMBL" id="RVW06701.1"/>
    </source>
</evidence>
<dbReference type="OrthoDB" id="9776021at2"/>
<accession>A0A3S3ABY9</accession>
<evidence type="ECO:0000259" key="1">
    <source>
        <dbReference type="PROSITE" id="PS51192"/>
    </source>
</evidence>
<reference evidence="3 4" key="1">
    <citation type="submission" date="2018-11" db="EMBL/GenBank/DDBJ databases">
        <title>Rhodococcus spongicola sp. nov. and Rhodococcus xishaensis sp. nov. from marine sponges.</title>
        <authorList>
            <person name="Li L."/>
            <person name="Lin H.W."/>
        </authorList>
    </citation>
    <scope>NUCLEOTIDE SEQUENCE [LARGE SCALE GENOMIC DNA]</scope>
    <source>
        <strain evidence="3 4">LHW50502</strain>
    </source>
</reference>
<dbReference type="PROSITE" id="PS51192">
    <property type="entry name" value="HELICASE_ATP_BIND_1"/>
    <property type="match status" value="1"/>
</dbReference>
<dbReference type="InterPro" id="IPR014001">
    <property type="entry name" value="Helicase_ATP-bd"/>
</dbReference>
<dbReference type="GO" id="GO:0004386">
    <property type="term" value="F:helicase activity"/>
    <property type="evidence" value="ECO:0007669"/>
    <property type="project" value="UniProtKB-KW"/>
</dbReference>
<dbReference type="GO" id="GO:0003677">
    <property type="term" value="F:DNA binding"/>
    <property type="evidence" value="ECO:0007669"/>
    <property type="project" value="InterPro"/>
</dbReference>
<dbReference type="SMART" id="SM00490">
    <property type="entry name" value="HELICc"/>
    <property type="match status" value="1"/>
</dbReference>
<name>A0A3S3ABY9_9NOCA</name>
<dbReference type="InterPro" id="IPR001650">
    <property type="entry name" value="Helicase_C-like"/>
</dbReference>
<feature type="domain" description="Helicase C-terminal" evidence="2">
    <location>
        <begin position="388"/>
        <end position="539"/>
    </location>
</feature>
<dbReference type="GO" id="GO:0005829">
    <property type="term" value="C:cytosol"/>
    <property type="evidence" value="ECO:0007669"/>
    <property type="project" value="TreeGrafter"/>
</dbReference>
<comment type="caution">
    <text evidence="3">The sequence shown here is derived from an EMBL/GenBank/DDBJ whole genome shotgun (WGS) entry which is preliminary data.</text>
</comment>
<dbReference type="EMBL" id="RKLN01000001">
    <property type="protein sequence ID" value="RVW06701.1"/>
    <property type="molecule type" value="Genomic_DNA"/>
</dbReference>
<organism evidence="3 4">
    <name type="scientific">Rhodococcus spongiicola</name>
    <dbReference type="NCBI Taxonomy" id="2487352"/>
    <lineage>
        <taxon>Bacteria</taxon>
        <taxon>Bacillati</taxon>
        <taxon>Actinomycetota</taxon>
        <taxon>Actinomycetes</taxon>
        <taxon>Mycobacteriales</taxon>
        <taxon>Nocardiaceae</taxon>
        <taxon>Rhodococcus</taxon>
    </lineage>
</organism>
<keyword evidence="3" id="KW-0547">Nucleotide-binding</keyword>
<dbReference type="PROSITE" id="PS51194">
    <property type="entry name" value="HELICASE_CTER"/>
    <property type="match status" value="1"/>
</dbReference>
<dbReference type="InterPro" id="IPR006935">
    <property type="entry name" value="Helicase/UvrB_N"/>
</dbReference>
<dbReference type="Gene3D" id="3.40.50.300">
    <property type="entry name" value="P-loop containing nucleotide triphosphate hydrolases"/>
    <property type="match status" value="2"/>
</dbReference>
<dbReference type="GO" id="GO:0016787">
    <property type="term" value="F:hydrolase activity"/>
    <property type="evidence" value="ECO:0007669"/>
    <property type="project" value="InterPro"/>
</dbReference>
<dbReference type="InterPro" id="IPR027417">
    <property type="entry name" value="P-loop_NTPase"/>
</dbReference>
<keyword evidence="4" id="KW-1185">Reference proteome</keyword>
<proteinExistence type="predicted"/>
<feature type="domain" description="Helicase ATP-binding" evidence="1">
    <location>
        <begin position="151"/>
        <end position="304"/>
    </location>
</feature>
<dbReference type="GO" id="GO:0005524">
    <property type="term" value="F:ATP binding"/>
    <property type="evidence" value="ECO:0007669"/>
    <property type="project" value="InterPro"/>
</dbReference>
<dbReference type="AlphaFoldDB" id="A0A3S3ABY9"/>
<dbReference type="SUPFAM" id="SSF52540">
    <property type="entry name" value="P-loop containing nucleoside triphosphate hydrolases"/>
    <property type="match status" value="1"/>
</dbReference>